<evidence type="ECO:0000313" key="11">
    <source>
        <dbReference type="Proteomes" id="UP001586593"/>
    </source>
</evidence>
<comment type="similarity">
    <text evidence="2">Belongs to the oligopeptide OPT transporter family.</text>
</comment>
<accession>A0ABR3VU30</accession>
<dbReference type="InterPro" id="IPR004813">
    <property type="entry name" value="OPT"/>
</dbReference>
<gene>
    <name evidence="10" type="ORF">VTK73DRAFT_1001</name>
</gene>
<evidence type="ECO:0000256" key="3">
    <source>
        <dbReference type="ARBA" id="ARBA00022448"/>
    </source>
</evidence>
<dbReference type="Pfam" id="PF03169">
    <property type="entry name" value="OPT"/>
    <property type="match status" value="1"/>
</dbReference>
<feature type="transmembrane region" description="Helical" evidence="9">
    <location>
        <begin position="89"/>
        <end position="110"/>
    </location>
</feature>
<evidence type="ECO:0000256" key="8">
    <source>
        <dbReference type="ARBA" id="ARBA00023136"/>
    </source>
</evidence>
<keyword evidence="5" id="KW-0571">Peptide transport</keyword>
<evidence type="ECO:0000256" key="5">
    <source>
        <dbReference type="ARBA" id="ARBA00022856"/>
    </source>
</evidence>
<evidence type="ECO:0000256" key="7">
    <source>
        <dbReference type="ARBA" id="ARBA00022989"/>
    </source>
</evidence>
<keyword evidence="8 9" id="KW-0472">Membrane</keyword>
<organism evidence="10 11">
    <name type="scientific">Phialemonium thermophilum</name>
    <dbReference type="NCBI Taxonomy" id="223376"/>
    <lineage>
        <taxon>Eukaryota</taxon>
        <taxon>Fungi</taxon>
        <taxon>Dikarya</taxon>
        <taxon>Ascomycota</taxon>
        <taxon>Pezizomycotina</taxon>
        <taxon>Sordariomycetes</taxon>
        <taxon>Sordariomycetidae</taxon>
        <taxon>Cephalothecales</taxon>
        <taxon>Cephalothecaceae</taxon>
        <taxon>Phialemonium</taxon>
    </lineage>
</organism>
<evidence type="ECO:0000256" key="6">
    <source>
        <dbReference type="ARBA" id="ARBA00022927"/>
    </source>
</evidence>
<name>A0ABR3VU30_9PEZI</name>
<keyword evidence="4 9" id="KW-0812">Transmembrane</keyword>
<keyword evidence="11" id="KW-1185">Reference proteome</keyword>
<keyword evidence="6" id="KW-0653">Protein transport</keyword>
<reference evidence="10 11" key="1">
    <citation type="journal article" date="2024" name="Commun. Biol.">
        <title>Comparative genomic analysis of thermophilic fungi reveals convergent evolutionary adaptations and gene losses.</title>
        <authorList>
            <person name="Steindorff A.S."/>
            <person name="Aguilar-Pontes M.V."/>
            <person name="Robinson A.J."/>
            <person name="Andreopoulos B."/>
            <person name="LaButti K."/>
            <person name="Kuo A."/>
            <person name="Mondo S."/>
            <person name="Riley R."/>
            <person name="Otillar R."/>
            <person name="Haridas S."/>
            <person name="Lipzen A."/>
            <person name="Grimwood J."/>
            <person name="Schmutz J."/>
            <person name="Clum A."/>
            <person name="Reid I.D."/>
            <person name="Moisan M.C."/>
            <person name="Butler G."/>
            <person name="Nguyen T.T.M."/>
            <person name="Dewar K."/>
            <person name="Conant G."/>
            <person name="Drula E."/>
            <person name="Henrissat B."/>
            <person name="Hansel C."/>
            <person name="Singer S."/>
            <person name="Hutchinson M.I."/>
            <person name="de Vries R.P."/>
            <person name="Natvig D.O."/>
            <person name="Powell A.J."/>
            <person name="Tsang A."/>
            <person name="Grigoriev I.V."/>
        </authorList>
    </citation>
    <scope>NUCLEOTIDE SEQUENCE [LARGE SCALE GENOMIC DNA]</scope>
    <source>
        <strain evidence="10 11">ATCC 24622</strain>
    </source>
</reference>
<evidence type="ECO:0000313" key="10">
    <source>
        <dbReference type="EMBL" id="KAL1845163.1"/>
    </source>
</evidence>
<dbReference type="InterPro" id="IPR004648">
    <property type="entry name" value="Oligpept_transpt"/>
</dbReference>
<proteinExistence type="inferred from homology"/>
<comment type="subcellular location">
    <subcellularLocation>
        <location evidence="1">Membrane</location>
        <topology evidence="1">Multi-pass membrane protein</topology>
    </subcellularLocation>
</comment>
<evidence type="ECO:0000256" key="2">
    <source>
        <dbReference type="ARBA" id="ARBA00008807"/>
    </source>
</evidence>
<keyword evidence="3" id="KW-0813">Transport</keyword>
<dbReference type="PANTHER" id="PTHR22601">
    <property type="entry name" value="ISP4 LIKE PROTEIN"/>
    <property type="match status" value="1"/>
</dbReference>
<protein>
    <submittedName>
        <fullName evidence="10">Uncharacterized protein</fullName>
    </submittedName>
</protein>
<sequence length="151" mass="17511">MLNYKRLGLSGSVIQILLYPCGKFLAAVLPDWGVTVWGVRHSLNPGPWGFKEQMFSTICYNIAIYTTNAYPMILVQQSPVYYGLPFVTFGYQLMLTLFVQLMGMGIAGYLRRFSVYPVKALWPTILPRRIHPPRNVVWIHVYIYIYICIYF</sequence>
<dbReference type="Proteomes" id="UP001586593">
    <property type="component" value="Unassembled WGS sequence"/>
</dbReference>
<keyword evidence="7 9" id="KW-1133">Transmembrane helix</keyword>
<comment type="caution">
    <text evidence="10">The sequence shown here is derived from an EMBL/GenBank/DDBJ whole genome shotgun (WGS) entry which is preliminary data.</text>
</comment>
<evidence type="ECO:0000256" key="9">
    <source>
        <dbReference type="SAM" id="Phobius"/>
    </source>
</evidence>
<dbReference type="EMBL" id="JAZHXJ010001226">
    <property type="protein sequence ID" value="KAL1845163.1"/>
    <property type="molecule type" value="Genomic_DNA"/>
</dbReference>
<evidence type="ECO:0000256" key="1">
    <source>
        <dbReference type="ARBA" id="ARBA00004141"/>
    </source>
</evidence>
<evidence type="ECO:0000256" key="4">
    <source>
        <dbReference type="ARBA" id="ARBA00022692"/>
    </source>
</evidence>